<dbReference type="OrthoDB" id="5223589at2759"/>
<feature type="transmembrane region" description="Helical" evidence="1">
    <location>
        <begin position="143"/>
        <end position="163"/>
    </location>
</feature>
<gene>
    <name evidence="2" type="ORF">N7498_002005</name>
</gene>
<keyword evidence="1" id="KW-0812">Transmembrane</keyword>
<comment type="caution">
    <text evidence="2">The sequence shown here is derived from an EMBL/GenBank/DDBJ whole genome shotgun (WGS) entry which is preliminary data.</text>
</comment>
<protein>
    <recommendedName>
        <fullName evidence="4">DUF1275 domain protein</fullName>
    </recommendedName>
</protein>
<evidence type="ECO:0000256" key="1">
    <source>
        <dbReference type="SAM" id="Phobius"/>
    </source>
</evidence>
<reference evidence="2" key="1">
    <citation type="submission" date="2022-12" db="EMBL/GenBank/DDBJ databases">
        <authorList>
            <person name="Petersen C."/>
        </authorList>
    </citation>
    <scope>NUCLEOTIDE SEQUENCE</scope>
    <source>
        <strain evidence="2">IBT 15544</strain>
    </source>
</reference>
<dbReference type="GeneID" id="83176368"/>
<organism evidence="2 3">
    <name type="scientific">Penicillium cinerascens</name>
    <dbReference type="NCBI Taxonomy" id="70096"/>
    <lineage>
        <taxon>Eukaryota</taxon>
        <taxon>Fungi</taxon>
        <taxon>Dikarya</taxon>
        <taxon>Ascomycota</taxon>
        <taxon>Pezizomycotina</taxon>
        <taxon>Eurotiomycetes</taxon>
        <taxon>Eurotiomycetidae</taxon>
        <taxon>Eurotiales</taxon>
        <taxon>Aspergillaceae</taxon>
        <taxon>Penicillium</taxon>
    </lineage>
</organism>
<sequence length="288" mass="30845">MPAKDVSIRPVTENRRRFRFGGEIADDIILELQLMGLALATGIMDATTFPDYHVFVSNQTGNTALLAVGALNIGGDLVKLQNVGVSLGLFIAGGMILGQMGNALGPRRRLWLLFTNLLQTTLVCVATGLRWKCATHDGTPGSLVVLSLLAFASGGQIAVARTVNVPEITTGMVTSAYIDLLVDPHIFAVENRSRNRRFFFICNLLLGSFIGATAYHYVGASLSLLLSAICKSIITMALFTNSDVSVRGTDSKENKCTVFSMAADGILRSVTADRISDNSFRSVKSAPP</sequence>
<dbReference type="RefSeq" id="XP_058311411.1">
    <property type="nucleotide sequence ID" value="XM_058449067.1"/>
</dbReference>
<reference evidence="2" key="2">
    <citation type="journal article" date="2023" name="IMA Fungus">
        <title>Comparative genomic study of the Penicillium genus elucidates a diverse pangenome and 15 lateral gene transfer events.</title>
        <authorList>
            <person name="Petersen C."/>
            <person name="Sorensen T."/>
            <person name="Nielsen M.R."/>
            <person name="Sondergaard T.E."/>
            <person name="Sorensen J.L."/>
            <person name="Fitzpatrick D.A."/>
            <person name="Frisvad J.C."/>
            <person name="Nielsen K.L."/>
        </authorList>
    </citation>
    <scope>NUCLEOTIDE SEQUENCE</scope>
    <source>
        <strain evidence="2">IBT 15544</strain>
    </source>
</reference>
<evidence type="ECO:0008006" key="4">
    <source>
        <dbReference type="Google" id="ProtNLM"/>
    </source>
</evidence>
<keyword evidence="1" id="KW-0472">Membrane</keyword>
<feature type="transmembrane region" description="Helical" evidence="1">
    <location>
        <begin position="110"/>
        <end position="131"/>
    </location>
</feature>
<dbReference type="PANTHER" id="PTHR37488">
    <property type="entry name" value="DUF1275 DOMAIN-CONTAINING PROTEIN"/>
    <property type="match status" value="1"/>
</dbReference>
<keyword evidence="3" id="KW-1185">Reference proteome</keyword>
<dbReference type="EMBL" id="JAPQKR010000005">
    <property type="protein sequence ID" value="KAJ5215598.1"/>
    <property type="molecule type" value="Genomic_DNA"/>
</dbReference>
<keyword evidence="1" id="KW-1133">Transmembrane helix</keyword>
<dbReference type="Proteomes" id="UP001150904">
    <property type="component" value="Unassembled WGS sequence"/>
</dbReference>
<proteinExistence type="predicted"/>
<feature type="transmembrane region" description="Helical" evidence="1">
    <location>
        <begin position="198"/>
        <end position="218"/>
    </location>
</feature>
<dbReference type="InterPro" id="IPR010699">
    <property type="entry name" value="DUF1275"/>
</dbReference>
<name>A0A9W9TAH0_9EURO</name>
<feature type="transmembrane region" description="Helical" evidence="1">
    <location>
        <begin position="80"/>
        <end position="98"/>
    </location>
</feature>
<dbReference type="AlphaFoldDB" id="A0A9W9TAH0"/>
<evidence type="ECO:0000313" key="3">
    <source>
        <dbReference type="Proteomes" id="UP001150904"/>
    </source>
</evidence>
<dbReference type="PANTHER" id="PTHR37488:SF2">
    <property type="entry name" value="DUF1275 DOMAIN-CONTAINING PROTEIN"/>
    <property type="match status" value="1"/>
</dbReference>
<dbReference type="Pfam" id="PF06912">
    <property type="entry name" value="DUF1275"/>
    <property type="match status" value="1"/>
</dbReference>
<accession>A0A9W9TAH0</accession>
<evidence type="ECO:0000313" key="2">
    <source>
        <dbReference type="EMBL" id="KAJ5215598.1"/>
    </source>
</evidence>